<dbReference type="InterPro" id="IPR036097">
    <property type="entry name" value="HisK_dim/P_sf"/>
</dbReference>
<dbReference type="InterPro" id="IPR005467">
    <property type="entry name" value="His_kinase_dom"/>
</dbReference>
<keyword evidence="5" id="KW-0547">Nucleotide-binding</keyword>
<dbReference type="Pfam" id="PF02518">
    <property type="entry name" value="HATPase_c"/>
    <property type="match status" value="1"/>
</dbReference>
<dbReference type="Gene3D" id="1.10.287.130">
    <property type="match status" value="1"/>
</dbReference>
<dbReference type="Gene3D" id="3.30.450.20">
    <property type="entry name" value="PAS domain"/>
    <property type="match status" value="1"/>
</dbReference>
<gene>
    <name evidence="14" type="ORF">N0V91_009874</name>
</gene>
<dbReference type="Gene3D" id="3.30.565.10">
    <property type="entry name" value="Histidine kinase-like ATPase, C-terminal domain"/>
    <property type="match status" value="1"/>
</dbReference>
<evidence type="ECO:0000259" key="13">
    <source>
        <dbReference type="PROSITE" id="PS50109"/>
    </source>
</evidence>
<dbReference type="PROSITE" id="PS50046">
    <property type="entry name" value="PHYTOCHROME_2"/>
    <property type="match status" value="1"/>
</dbReference>
<evidence type="ECO:0000256" key="2">
    <source>
        <dbReference type="ARBA" id="ARBA00022553"/>
    </source>
</evidence>
<dbReference type="InterPro" id="IPR001294">
    <property type="entry name" value="Phytochrome"/>
</dbReference>
<keyword evidence="1" id="KW-0600">Photoreceptor protein</keyword>
<evidence type="ECO:0000256" key="6">
    <source>
        <dbReference type="ARBA" id="ARBA00022777"/>
    </source>
</evidence>
<evidence type="ECO:0000256" key="5">
    <source>
        <dbReference type="ARBA" id="ARBA00022741"/>
    </source>
</evidence>
<dbReference type="PRINTS" id="PR01033">
    <property type="entry name" value="PHYTOCHROME"/>
</dbReference>
<dbReference type="InterPro" id="IPR003661">
    <property type="entry name" value="HisK_dim/P_dom"/>
</dbReference>
<protein>
    <recommendedName>
        <fullName evidence="16">Phytochrome</fullName>
    </recommendedName>
</protein>
<dbReference type="GO" id="GO:0005524">
    <property type="term" value="F:ATP binding"/>
    <property type="evidence" value="ECO:0007669"/>
    <property type="project" value="UniProtKB-KW"/>
</dbReference>
<evidence type="ECO:0000256" key="10">
    <source>
        <dbReference type="ARBA" id="ARBA00023170"/>
    </source>
</evidence>
<evidence type="ECO:0000256" key="9">
    <source>
        <dbReference type="ARBA" id="ARBA00023012"/>
    </source>
</evidence>
<dbReference type="Gene3D" id="3.30.450.40">
    <property type="match status" value="1"/>
</dbReference>
<dbReference type="SMART" id="SM00387">
    <property type="entry name" value="HATPase_c"/>
    <property type="match status" value="1"/>
</dbReference>
<dbReference type="OrthoDB" id="2015534at2759"/>
<dbReference type="InterPro" id="IPR003594">
    <property type="entry name" value="HATPase_dom"/>
</dbReference>
<evidence type="ECO:0000256" key="4">
    <source>
        <dbReference type="ARBA" id="ARBA00022679"/>
    </source>
</evidence>
<evidence type="ECO:0008006" key="16">
    <source>
        <dbReference type="Google" id="ProtNLM"/>
    </source>
</evidence>
<evidence type="ECO:0000256" key="1">
    <source>
        <dbReference type="ARBA" id="ARBA00022543"/>
    </source>
</evidence>
<keyword evidence="9" id="KW-0902">Two-component regulatory system</keyword>
<name>A0A9W8Z6E2_9PLEO</name>
<evidence type="ECO:0000259" key="12">
    <source>
        <dbReference type="PROSITE" id="PS50046"/>
    </source>
</evidence>
<keyword evidence="10" id="KW-0675">Receptor</keyword>
<feature type="region of interest" description="Disordered" evidence="11">
    <location>
        <begin position="295"/>
        <end position="319"/>
    </location>
</feature>
<keyword evidence="4" id="KW-0808">Transferase</keyword>
<dbReference type="InterPro" id="IPR013515">
    <property type="entry name" value="Phytochrome_cen-reg"/>
</dbReference>
<dbReference type="Pfam" id="PF00360">
    <property type="entry name" value="PHY"/>
    <property type="match status" value="1"/>
</dbReference>
<organism evidence="14 15">
    <name type="scientific">Didymella pomorum</name>
    <dbReference type="NCBI Taxonomy" id="749634"/>
    <lineage>
        <taxon>Eukaryota</taxon>
        <taxon>Fungi</taxon>
        <taxon>Dikarya</taxon>
        <taxon>Ascomycota</taxon>
        <taxon>Pezizomycotina</taxon>
        <taxon>Dothideomycetes</taxon>
        <taxon>Pleosporomycetidae</taxon>
        <taxon>Pleosporales</taxon>
        <taxon>Pleosporineae</taxon>
        <taxon>Didymellaceae</taxon>
        <taxon>Didymella</taxon>
    </lineage>
</organism>
<dbReference type="InterPro" id="IPR013654">
    <property type="entry name" value="PAS_2"/>
</dbReference>
<dbReference type="SUPFAM" id="SSF55781">
    <property type="entry name" value="GAF domain-like"/>
    <property type="match status" value="2"/>
</dbReference>
<dbReference type="SUPFAM" id="SSF47384">
    <property type="entry name" value="Homodimeric domain of signal transducing histidine kinase"/>
    <property type="match status" value="1"/>
</dbReference>
<dbReference type="Pfam" id="PF01590">
    <property type="entry name" value="GAF"/>
    <property type="match status" value="1"/>
</dbReference>
<dbReference type="PANTHER" id="PTHR43065">
    <property type="entry name" value="SENSOR HISTIDINE KINASE"/>
    <property type="match status" value="1"/>
</dbReference>
<dbReference type="AlphaFoldDB" id="A0A9W8Z6E2"/>
<keyword evidence="8" id="KW-0157">Chromophore</keyword>
<dbReference type="Gene3D" id="3.30.450.270">
    <property type="match status" value="1"/>
</dbReference>
<dbReference type="PANTHER" id="PTHR43065:SF10">
    <property type="entry name" value="PEROXIDE STRESS-ACTIVATED HISTIDINE KINASE MAK3"/>
    <property type="match status" value="1"/>
</dbReference>
<keyword evidence="7" id="KW-0067">ATP-binding</keyword>
<dbReference type="EMBL" id="JAPEVA010000119">
    <property type="protein sequence ID" value="KAJ4398872.1"/>
    <property type="molecule type" value="Genomic_DNA"/>
</dbReference>
<dbReference type="Proteomes" id="UP001140510">
    <property type="component" value="Unassembled WGS sequence"/>
</dbReference>
<dbReference type="SUPFAM" id="SSF55874">
    <property type="entry name" value="ATPase domain of HSP90 chaperone/DNA topoisomerase II/histidine kinase"/>
    <property type="match status" value="1"/>
</dbReference>
<dbReference type="InterPro" id="IPR043150">
    <property type="entry name" value="Phytochrome_PHY_sf"/>
</dbReference>
<dbReference type="GO" id="GO:0009584">
    <property type="term" value="P:detection of visible light"/>
    <property type="evidence" value="ECO:0007669"/>
    <property type="project" value="InterPro"/>
</dbReference>
<dbReference type="SMART" id="SM00388">
    <property type="entry name" value="HisKA"/>
    <property type="match status" value="1"/>
</dbReference>
<dbReference type="InterPro" id="IPR029016">
    <property type="entry name" value="GAF-like_dom_sf"/>
</dbReference>
<dbReference type="GO" id="GO:0000155">
    <property type="term" value="F:phosphorelay sensor kinase activity"/>
    <property type="evidence" value="ECO:0007669"/>
    <property type="project" value="InterPro"/>
</dbReference>
<feature type="domain" description="Phytochrome chromophore attachment site" evidence="12">
    <location>
        <begin position="348"/>
        <end position="510"/>
    </location>
</feature>
<keyword evidence="3" id="KW-0716">Sensory transduction</keyword>
<sequence length="1065" mass="117458">MSDTRTLSEHCRPSQGSVKSRLPQGSQQVLSHSLTPHSPVASESAIDKVRRCLPEEQDGLDRLLLRHPVIISKNVGSIQPGQTGSNSRSSSLMVNCYATSGPDPSARGVSNGARGGSEQLVTQPFQHTEIKGGDDVSTGAGRDAFRRNEDQPVHIPGAVQRFGALVAIESNGQARVLPVRIASENSKTIVGKTPEELFALNSFTDIFAEDQANDLTDHISLVKEQGTDEVATAPQIFAVKLEIRQGVSKTLWCAVHRHHAAPDLIICEFEPEDDQLYPFAAPRHLVPEDVESALDSKPTPEEYFESTEDKSRPLRGPQSVRVRSGGTYALDAFNVLSQVQKQLEAALDVETLLKVLVGIVKSLTGFHRVMICKFDQAFNGRVVTELVDPRATKDLYKGLNFPASDMSMQIKELCTVNRVRVLYDRELEAARLICRTMEDLQDPLNLAHSYLRAFSPAHSRYLGNMAVRSSMSMSMKVFDKPWGLIVCHSYGPHGMRAPFPTRKMCLLVVDSASKAMERLLYASRLQTSGLINTVSTEKNPSGYIAASSEDLLKLFNANFALISLGEETKLLGHTAQPQEALAMLEYLRLRKLTSVKASTNITQDFVNLRYPPGIQSIAGILFVPFSVNGADFIVFFRKPQMKEIRWAGYAYDNLAKKDTEGWQSRKSFRTWSEMGAAHCSEWTEQELETAAVLCLVYGKFIKIWRQKEAALQSSQFTRLLLANSAHEVRTPLNAVINYLEIALESSLDQETRDSLLRSHAASKTLIHVISDLCDLTRTDDSGLLANRKAFDLKATLRDATDIFRVEAKRKNISYDVIQRSELPEECIGDRRLVRRAIANITANAIENTSKGGVKVEMYVASRSSKDHVEIEVAVTDTGDGMSPKALDELLHNLEQKKLDLSATVEDALIQEPEGVAERGFQKALGSNLAVAASVIRSIHGQLRLRSEEGKGSQFVMLLPFNLPVSGSGDHRSTYASWDCRGLQAKDAWNPLEKSSEGVLVSCGLSQSLSARSSQAARDVSGGGAHIFKNESNRSQGSSFDKLIEIIQEPHLVDVRPSIERTTTGM</sequence>
<evidence type="ECO:0000256" key="8">
    <source>
        <dbReference type="ARBA" id="ARBA00022991"/>
    </source>
</evidence>
<comment type="caution">
    <text evidence="14">The sequence shown here is derived from an EMBL/GenBank/DDBJ whole genome shotgun (WGS) entry which is preliminary data.</text>
</comment>
<keyword evidence="6" id="KW-0418">Kinase</keyword>
<dbReference type="InterPro" id="IPR035965">
    <property type="entry name" value="PAS-like_dom_sf"/>
</dbReference>
<feature type="compositionally biased region" description="Basic and acidic residues" evidence="11">
    <location>
        <begin position="1"/>
        <end position="12"/>
    </location>
</feature>
<accession>A0A9W8Z6E2</accession>
<dbReference type="PROSITE" id="PS50109">
    <property type="entry name" value="HIS_KIN"/>
    <property type="match status" value="1"/>
</dbReference>
<keyword evidence="15" id="KW-1185">Reference proteome</keyword>
<proteinExistence type="predicted"/>
<dbReference type="InterPro" id="IPR036890">
    <property type="entry name" value="HATPase_C_sf"/>
</dbReference>
<evidence type="ECO:0000256" key="7">
    <source>
        <dbReference type="ARBA" id="ARBA00022840"/>
    </source>
</evidence>
<evidence type="ECO:0000313" key="15">
    <source>
        <dbReference type="Proteomes" id="UP001140510"/>
    </source>
</evidence>
<dbReference type="Pfam" id="PF08446">
    <property type="entry name" value="PAS_2"/>
    <property type="match status" value="1"/>
</dbReference>
<evidence type="ECO:0000313" key="14">
    <source>
        <dbReference type="EMBL" id="KAJ4398872.1"/>
    </source>
</evidence>
<dbReference type="GO" id="GO:0006355">
    <property type="term" value="P:regulation of DNA-templated transcription"/>
    <property type="evidence" value="ECO:0007669"/>
    <property type="project" value="InterPro"/>
</dbReference>
<keyword evidence="2" id="KW-0597">Phosphoprotein</keyword>
<dbReference type="InterPro" id="IPR016132">
    <property type="entry name" value="Phyto_chromo_attachment"/>
</dbReference>
<reference evidence="14" key="1">
    <citation type="submission" date="2022-10" db="EMBL/GenBank/DDBJ databases">
        <title>Tapping the CABI collections for fungal endophytes: first genome assemblies for Collariella, Neodidymelliopsis, Ascochyta clinopodiicola, Didymella pomorum, Didymosphaeria variabile, Neocosmospora piperis and Neocucurbitaria cava.</title>
        <authorList>
            <person name="Hill R."/>
        </authorList>
    </citation>
    <scope>NUCLEOTIDE SEQUENCE</scope>
    <source>
        <strain evidence="14">IMI 355091</strain>
    </source>
</reference>
<dbReference type="SUPFAM" id="SSF55785">
    <property type="entry name" value="PYP-like sensor domain (PAS domain)"/>
    <property type="match status" value="1"/>
</dbReference>
<dbReference type="InterPro" id="IPR003018">
    <property type="entry name" value="GAF"/>
</dbReference>
<feature type="domain" description="Histidine kinase" evidence="13">
    <location>
        <begin position="723"/>
        <end position="962"/>
    </location>
</feature>
<evidence type="ECO:0000256" key="3">
    <source>
        <dbReference type="ARBA" id="ARBA00022606"/>
    </source>
</evidence>
<dbReference type="CDD" id="cd00082">
    <property type="entry name" value="HisKA"/>
    <property type="match status" value="1"/>
</dbReference>
<dbReference type="Pfam" id="PF00512">
    <property type="entry name" value="HisKA"/>
    <property type="match status" value="1"/>
</dbReference>
<feature type="region of interest" description="Disordered" evidence="11">
    <location>
        <begin position="1"/>
        <end position="44"/>
    </location>
</feature>
<feature type="compositionally biased region" description="Polar residues" evidence="11">
    <location>
        <begin position="14"/>
        <end position="36"/>
    </location>
</feature>
<evidence type="ECO:0000256" key="11">
    <source>
        <dbReference type="SAM" id="MobiDB-lite"/>
    </source>
</evidence>
<dbReference type="GO" id="GO:0009881">
    <property type="term" value="F:photoreceptor activity"/>
    <property type="evidence" value="ECO:0007669"/>
    <property type="project" value="UniProtKB-KW"/>
</dbReference>